<gene>
    <name evidence="13 14" type="primary">lpar6.S</name>
</gene>
<evidence type="ECO:0000256" key="9">
    <source>
        <dbReference type="ARBA" id="ARBA00023224"/>
    </source>
</evidence>
<dbReference type="InterPro" id="IPR017452">
    <property type="entry name" value="GPCR_Rhodpsn_7TM"/>
</dbReference>
<dbReference type="CDD" id="cd15156">
    <property type="entry name" value="7tmA_LPAR6_P2Y5"/>
    <property type="match status" value="1"/>
</dbReference>
<dbReference type="Pfam" id="PF00001">
    <property type="entry name" value="7tm_1"/>
    <property type="match status" value="1"/>
</dbReference>
<evidence type="ECO:0000256" key="3">
    <source>
        <dbReference type="ARBA" id="ARBA00022989"/>
    </source>
</evidence>
<keyword evidence="8" id="KW-0325">Glycoprotein</keyword>
<name>A0A1L8H9P7_XENLA</name>
<dbReference type="PROSITE" id="PS50262">
    <property type="entry name" value="G_PROTEIN_RECEP_F1_2"/>
    <property type="match status" value="1"/>
</dbReference>
<keyword evidence="6" id="KW-1015">Disulfide bond</keyword>
<accession>A0A1L8H9P7</accession>
<dbReference type="OMA" id="KGCAVES"/>
<dbReference type="SUPFAM" id="SSF81321">
    <property type="entry name" value="Family A G protein-coupled receptor-like"/>
    <property type="match status" value="1"/>
</dbReference>
<dbReference type="CTD" id="108709805"/>
<comment type="similarity">
    <text evidence="10">Belongs to the G-protein coupled receptor 1 family.</text>
</comment>
<dbReference type="GO" id="GO:0035025">
    <property type="term" value="P:positive regulation of Rho protein signal transduction"/>
    <property type="evidence" value="ECO:0007669"/>
    <property type="project" value="TreeGrafter"/>
</dbReference>
<evidence type="ECO:0000313" key="12">
    <source>
        <dbReference type="Proteomes" id="UP000186698"/>
    </source>
</evidence>
<keyword evidence="12" id="KW-1185">Reference proteome</keyword>
<evidence type="ECO:0000256" key="7">
    <source>
        <dbReference type="ARBA" id="ARBA00023170"/>
    </source>
</evidence>
<evidence type="ECO:0000256" key="6">
    <source>
        <dbReference type="ARBA" id="ARBA00023157"/>
    </source>
</evidence>
<evidence type="ECO:0000259" key="11">
    <source>
        <dbReference type="PROSITE" id="PS50262"/>
    </source>
</evidence>
<keyword evidence="7 10" id="KW-0675">Receptor</keyword>
<dbReference type="GO" id="GO:0007200">
    <property type="term" value="P:phospholipase C-activating G protein-coupled receptor signaling pathway"/>
    <property type="evidence" value="ECO:0007669"/>
    <property type="project" value="TreeGrafter"/>
</dbReference>
<evidence type="ECO:0000256" key="8">
    <source>
        <dbReference type="ARBA" id="ARBA00023180"/>
    </source>
</evidence>
<feature type="domain" description="G-protein coupled receptors family 1 profile" evidence="11">
    <location>
        <begin position="35"/>
        <end position="293"/>
    </location>
</feature>
<dbReference type="STRING" id="8355.A0A1L8H9P7"/>
<dbReference type="AlphaFoldDB" id="A0A1L8H9P7"/>
<evidence type="ECO:0000256" key="1">
    <source>
        <dbReference type="ARBA" id="ARBA00004141"/>
    </source>
</evidence>
<dbReference type="AGR" id="Xenbase:XB-GENE-17343709"/>
<dbReference type="InterPro" id="IPR000276">
    <property type="entry name" value="GPCR_Rhodpsn"/>
</dbReference>
<evidence type="ECO:0000256" key="2">
    <source>
        <dbReference type="ARBA" id="ARBA00022692"/>
    </source>
</evidence>
<dbReference type="PaxDb" id="8355-A0A1L8H9P7"/>
<dbReference type="FunFam" id="1.20.1070.10:FF:000017">
    <property type="entry name" value="lysophosphatidic acid receptor 4"/>
    <property type="match status" value="1"/>
</dbReference>
<dbReference type="GeneID" id="108709805"/>
<evidence type="ECO:0000313" key="14">
    <source>
        <dbReference type="Xenbase" id="XB-GENE-17343709"/>
    </source>
</evidence>
<reference evidence="12" key="1">
    <citation type="submission" date="2024-06" db="UniProtKB">
        <authorList>
            <consortium name="RefSeq"/>
        </authorList>
    </citation>
    <scope>NUCLEOTIDE SEQUENCE [LARGE SCALE GENOMIC DNA]</scope>
    <source>
        <strain evidence="12">J_2021</strain>
    </source>
</reference>
<keyword evidence="3" id="KW-1133">Transmembrane helix</keyword>
<dbReference type="PROSITE" id="PS00237">
    <property type="entry name" value="G_PROTEIN_RECEP_F1_1"/>
    <property type="match status" value="1"/>
</dbReference>
<dbReference type="Gene3D" id="1.20.1070.10">
    <property type="entry name" value="Rhodopsin 7-helix transmembrane proteins"/>
    <property type="match status" value="1"/>
</dbReference>
<dbReference type="Proteomes" id="UP000186698">
    <property type="component" value="Chromosome 2S"/>
</dbReference>
<proteinExistence type="inferred from homology"/>
<dbReference type="PRINTS" id="PR01067">
    <property type="entry name" value="P2Y5ORPHANR"/>
</dbReference>
<dbReference type="RefSeq" id="XP_018105459.1">
    <property type="nucleotide sequence ID" value="XM_018249970.2"/>
</dbReference>
<sequence>MMVSNNSTDCNVDDDFKYTLYGCMFSMVFVLGLIANCVALYIFGCTLKVRNETTTYMINLAISDLLFVFTLPFRIFYFVARNWPFGDILCKISVTLFYTNMYGSILFLTCISVDRFLAIVYPFQSKTIRTKKNAKIVCLTVWVTVIAGSVPASFFRSTNAVYKSNNTETCFENFSSDTWKTYLSKIVIFIEIVGFFIPLILNIFCSTMVLKTLKRPVTLSRSKLNKKKVLKMIIVHLMIFCFCFIPYNINLVLYSLMRTQAFSNCSVKAAVRTMYPITLCIAVSNCCFDPIVYYFTSETIQNSIKKRNRPSRKESRYLDTFVTENFIQHNLQTLKAKIFQNESTI</sequence>
<dbReference type="OrthoDB" id="5781782at2759"/>
<evidence type="ECO:0000256" key="4">
    <source>
        <dbReference type="ARBA" id="ARBA00023040"/>
    </source>
</evidence>
<dbReference type="PRINTS" id="PR00237">
    <property type="entry name" value="GPCRRHODOPSN"/>
</dbReference>
<organism evidence="12 13">
    <name type="scientific">Xenopus laevis</name>
    <name type="common">African clawed frog</name>
    <dbReference type="NCBI Taxonomy" id="8355"/>
    <lineage>
        <taxon>Eukaryota</taxon>
        <taxon>Metazoa</taxon>
        <taxon>Chordata</taxon>
        <taxon>Craniata</taxon>
        <taxon>Vertebrata</taxon>
        <taxon>Euteleostomi</taxon>
        <taxon>Amphibia</taxon>
        <taxon>Batrachia</taxon>
        <taxon>Anura</taxon>
        <taxon>Pipoidea</taxon>
        <taxon>Pipidae</taxon>
        <taxon>Xenopodinae</taxon>
        <taxon>Xenopus</taxon>
        <taxon>Xenopus</taxon>
    </lineage>
</organism>
<dbReference type="GO" id="GO:0007186">
    <property type="term" value="P:G protein-coupled receptor signaling pathway"/>
    <property type="evidence" value="ECO:0000318"/>
    <property type="project" value="GO_Central"/>
</dbReference>
<keyword evidence="4 10" id="KW-0297">G-protein coupled receptor</keyword>
<dbReference type="KEGG" id="xla:108709805"/>
<protein>
    <submittedName>
        <fullName evidence="13">Lysophosphatidic acid receptor 6</fullName>
    </submittedName>
</protein>
<dbReference type="PANTHER" id="PTHR24232:SF3">
    <property type="entry name" value="LYSOPHOSPHATIDIC ACID RECEPTOR 6"/>
    <property type="match status" value="1"/>
</dbReference>
<evidence type="ECO:0000313" key="13">
    <source>
        <dbReference type="RefSeq" id="XP_018105459.1"/>
    </source>
</evidence>
<evidence type="ECO:0000256" key="10">
    <source>
        <dbReference type="RuleBase" id="RU000688"/>
    </source>
</evidence>
<keyword evidence="9 10" id="KW-0807">Transducer</keyword>
<evidence type="ECO:0000256" key="5">
    <source>
        <dbReference type="ARBA" id="ARBA00023136"/>
    </source>
</evidence>
<dbReference type="GO" id="GO:0070915">
    <property type="term" value="F:lysophosphatidic acid receptor activity"/>
    <property type="evidence" value="ECO:0000318"/>
    <property type="project" value="GO_Central"/>
</dbReference>
<dbReference type="PANTHER" id="PTHR24232">
    <property type="entry name" value="G-PROTEIN COUPLED RECEPTOR"/>
    <property type="match status" value="1"/>
</dbReference>
<reference evidence="13" key="2">
    <citation type="submission" date="2025-08" db="UniProtKB">
        <authorList>
            <consortium name="RefSeq"/>
        </authorList>
    </citation>
    <scope>IDENTIFICATION</scope>
    <source>
        <strain evidence="13">J_2021</strain>
        <tissue evidence="13">Erythrocytes</tissue>
    </source>
</reference>
<comment type="subcellular location">
    <subcellularLocation>
        <location evidence="1">Membrane</location>
        <topology evidence="1">Multi-pass membrane protein</topology>
    </subcellularLocation>
</comment>
<keyword evidence="5" id="KW-0472">Membrane</keyword>
<keyword evidence="2 10" id="KW-0812">Transmembrane</keyword>
<dbReference type="Bgee" id="108709805">
    <property type="expression patterns" value="Expressed in zone of skin and 12 other cell types or tissues"/>
</dbReference>
<dbReference type="Xenbase" id="XB-GENE-17343709">
    <property type="gene designation" value="lpar6.S"/>
</dbReference>
<dbReference type="GO" id="GO:0005886">
    <property type="term" value="C:plasma membrane"/>
    <property type="evidence" value="ECO:0000318"/>
    <property type="project" value="GO_Central"/>
</dbReference>